<dbReference type="RefSeq" id="WP_162365407.1">
    <property type="nucleotide sequence ID" value="NZ_WUBS01000005.1"/>
</dbReference>
<name>A0A845SCR1_9GAMM</name>
<dbReference type="Pfam" id="PF16925">
    <property type="entry name" value="TetR_C_13"/>
    <property type="match status" value="1"/>
</dbReference>
<evidence type="ECO:0000256" key="1">
    <source>
        <dbReference type="ARBA" id="ARBA00023015"/>
    </source>
</evidence>
<accession>A0A845SCR1</accession>
<evidence type="ECO:0000256" key="4">
    <source>
        <dbReference type="PROSITE-ProRule" id="PRU00335"/>
    </source>
</evidence>
<dbReference type="Proteomes" id="UP000461443">
    <property type="component" value="Unassembled WGS sequence"/>
</dbReference>
<dbReference type="Gene3D" id="1.10.10.60">
    <property type="entry name" value="Homeodomain-like"/>
    <property type="match status" value="1"/>
</dbReference>
<feature type="DNA-binding region" description="H-T-H motif" evidence="4">
    <location>
        <begin position="40"/>
        <end position="59"/>
    </location>
</feature>
<dbReference type="PANTHER" id="PTHR47506">
    <property type="entry name" value="TRANSCRIPTIONAL REGULATORY PROTEIN"/>
    <property type="match status" value="1"/>
</dbReference>
<keyword evidence="2 4" id="KW-0238">DNA-binding</keyword>
<dbReference type="PANTHER" id="PTHR47506:SF1">
    <property type="entry name" value="HTH-TYPE TRANSCRIPTIONAL REGULATOR YJDC"/>
    <property type="match status" value="1"/>
</dbReference>
<dbReference type="GO" id="GO:0003677">
    <property type="term" value="F:DNA binding"/>
    <property type="evidence" value="ECO:0007669"/>
    <property type="project" value="UniProtKB-UniRule"/>
</dbReference>
<dbReference type="Pfam" id="PF00440">
    <property type="entry name" value="TetR_N"/>
    <property type="match status" value="1"/>
</dbReference>
<proteinExistence type="predicted"/>
<organism evidence="6 7">
    <name type="scientific">Acerihabitans arboris</name>
    <dbReference type="NCBI Taxonomy" id="2691583"/>
    <lineage>
        <taxon>Bacteria</taxon>
        <taxon>Pseudomonadati</taxon>
        <taxon>Pseudomonadota</taxon>
        <taxon>Gammaproteobacteria</taxon>
        <taxon>Enterobacterales</taxon>
        <taxon>Pectobacteriaceae</taxon>
        <taxon>Acerihabitans</taxon>
    </lineage>
</organism>
<dbReference type="PROSITE" id="PS50977">
    <property type="entry name" value="HTH_TETR_2"/>
    <property type="match status" value="1"/>
</dbReference>
<dbReference type="InterPro" id="IPR036271">
    <property type="entry name" value="Tet_transcr_reg_TetR-rel_C_sf"/>
</dbReference>
<keyword evidence="3" id="KW-0804">Transcription</keyword>
<dbReference type="SUPFAM" id="SSF46689">
    <property type="entry name" value="Homeodomain-like"/>
    <property type="match status" value="1"/>
</dbReference>
<dbReference type="PROSITE" id="PS01081">
    <property type="entry name" value="HTH_TETR_1"/>
    <property type="match status" value="1"/>
</dbReference>
<dbReference type="InterPro" id="IPR023772">
    <property type="entry name" value="DNA-bd_HTH_TetR-type_CS"/>
</dbReference>
<dbReference type="InterPro" id="IPR009057">
    <property type="entry name" value="Homeodomain-like_sf"/>
</dbReference>
<evidence type="ECO:0000256" key="2">
    <source>
        <dbReference type="ARBA" id="ARBA00023125"/>
    </source>
</evidence>
<dbReference type="InterPro" id="IPR011075">
    <property type="entry name" value="TetR_C"/>
</dbReference>
<evidence type="ECO:0000313" key="6">
    <source>
        <dbReference type="EMBL" id="NDL62673.1"/>
    </source>
</evidence>
<reference evidence="6 7" key="2">
    <citation type="submission" date="2020-02" db="EMBL/GenBank/DDBJ databases">
        <title>The new genus of Enterobacteriales.</title>
        <authorList>
            <person name="Kim I.S."/>
        </authorList>
    </citation>
    <scope>NUCLEOTIDE SEQUENCE [LARGE SCALE GENOMIC DNA]</scope>
    <source>
        <strain evidence="6 7">SAP-6</strain>
    </source>
</reference>
<dbReference type="AlphaFoldDB" id="A0A845SCR1"/>
<keyword evidence="7" id="KW-1185">Reference proteome</keyword>
<evidence type="ECO:0000313" key="7">
    <source>
        <dbReference type="Proteomes" id="UP000461443"/>
    </source>
</evidence>
<feature type="domain" description="HTH tetR-type" evidence="5">
    <location>
        <begin position="17"/>
        <end position="77"/>
    </location>
</feature>
<sequence>MKTSKSPAGKPRGRPRSFDRDAVLDRAMRLFWLRGYESTSMAELLKVMQVTTPSVYSAFGDKEHLFLEAIRRYVDGPARYQAEAFKEKTARAAVERMLDQAVESIADAGTPPGCMLALSIINCSAASEPVQKIVTEARREAEQALRRRIEQGIAEGDVPARTDAAALAGFFATVLYGLSIKAKEGVSAREARAVADTAMRVWPA</sequence>
<reference evidence="6 7" key="1">
    <citation type="submission" date="2019-12" db="EMBL/GenBank/DDBJ databases">
        <authorList>
            <person name="Lee S.D."/>
        </authorList>
    </citation>
    <scope>NUCLEOTIDE SEQUENCE [LARGE SCALE GENOMIC DNA]</scope>
    <source>
        <strain evidence="6 7">SAP-6</strain>
    </source>
</reference>
<gene>
    <name evidence="6" type="ORF">GRH90_07895</name>
</gene>
<comment type="caution">
    <text evidence="6">The sequence shown here is derived from an EMBL/GenBank/DDBJ whole genome shotgun (WGS) entry which is preliminary data.</text>
</comment>
<protein>
    <submittedName>
        <fullName evidence="6">TetR family transcriptional regulator</fullName>
    </submittedName>
</protein>
<dbReference type="InterPro" id="IPR001647">
    <property type="entry name" value="HTH_TetR"/>
</dbReference>
<keyword evidence="1" id="KW-0805">Transcription regulation</keyword>
<evidence type="ECO:0000256" key="3">
    <source>
        <dbReference type="ARBA" id="ARBA00023163"/>
    </source>
</evidence>
<dbReference type="Gene3D" id="1.10.357.10">
    <property type="entry name" value="Tetracycline Repressor, domain 2"/>
    <property type="match status" value="1"/>
</dbReference>
<dbReference type="EMBL" id="WUBS01000005">
    <property type="protein sequence ID" value="NDL62673.1"/>
    <property type="molecule type" value="Genomic_DNA"/>
</dbReference>
<dbReference type="SUPFAM" id="SSF48498">
    <property type="entry name" value="Tetracyclin repressor-like, C-terminal domain"/>
    <property type="match status" value="1"/>
</dbReference>
<evidence type="ECO:0000259" key="5">
    <source>
        <dbReference type="PROSITE" id="PS50977"/>
    </source>
</evidence>